<dbReference type="PANTHER" id="PTHR30328:SF54">
    <property type="entry name" value="HTH-TYPE TRANSCRIPTIONAL REPRESSOR SCO4008"/>
    <property type="match status" value="1"/>
</dbReference>
<dbReference type="PANTHER" id="PTHR30328">
    <property type="entry name" value="TRANSCRIPTIONAL REPRESSOR"/>
    <property type="match status" value="1"/>
</dbReference>
<dbReference type="AlphaFoldDB" id="A0A239GZN7"/>
<evidence type="ECO:0000256" key="2">
    <source>
        <dbReference type="PROSITE-ProRule" id="PRU00335"/>
    </source>
</evidence>
<reference evidence="4 5" key="1">
    <citation type="submission" date="2017-06" db="EMBL/GenBank/DDBJ databases">
        <authorList>
            <person name="Kim H.J."/>
            <person name="Triplett B.A."/>
        </authorList>
    </citation>
    <scope>NUCLEOTIDE SEQUENCE [LARGE SCALE GENOMIC DNA]</scope>
    <source>
        <strain evidence="4 5">CGMCC 4.2132</strain>
    </source>
</reference>
<dbReference type="PROSITE" id="PS50977">
    <property type="entry name" value="HTH_TETR_2"/>
    <property type="match status" value="1"/>
</dbReference>
<evidence type="ECO:0000313" key="5">
    <source>
        <dbReference type="Proteomes" id="UP000198282"/>
    </source>
</evidence>
<keyword evidence="1 2" id="KW-0238">DNA-binding</keyword>
<dbReference type="EMBL" id="FZOD01000015">
    <property type="protein sequence ID" value="SNS74686.1"/>
    <property type="molecule type" value="Genomic_DNA"/>
</dbReference>
<dbReference type="Pfam" id="PF17926">
    <property type="entry name" value="TetR_C_21"/>
    <property type="match status" value="1"/>
</dbReference>
<accession>A0A239GZN7</accession>
<evidence type="ECO:0000259" key="3">
    <source>
        <dbReference type="PROSITE" id="PS50977"/>
    </source>
</evidence>
<dbReference type="RefSeq" id="WP_089208410.1">
    <property type="nucleotide sequence ID" value="NZ_FZOD01000015.1"/>
</dbReference>
<dbReference type="InterPro" id="IPR041467">
    <property type="entry name" value="Sco4008_C"/>
</dbReference>
<protein>
    <submittedName>
        <fullName evidence="4">Transcriptional regulator, TetR family</fullName>
    </submittedName>
</protein>
<evidence type="ECO:0000256" key="1">
    <source>
        <dbReference type="ARBA" id="ARBA00023125"/>
    </source>
</evidence>
<dbReference type="Gene3D" id="1.10.357.10">
    <property type="entry name" value="Tetracycline Repressor, domain 2"/>
    <property type="match status" value="1"/>
</dbReference>
<dbReference type="PRINTS" id="PR00455">
    <property type="entry name" value="HTHTETR"/>
</dbReference>
<dbReference type="InterPro" id="IPR001647">
    <property type="entry name" value="HTH_TetR"/>
</dbReference>
<organism evidence="4 5">
    <name type="scientific">Streptosporangium subroseum</name>
    <dbReference type="NCBI Taxonomy" id="106412"/>
    <lineage>
        <taxon>Bacteria</taxon>
        <taxon>Bacillati</taxon>
        <taxon>Actinomycetota</taxon>
        <taxon>Actinomycetes</taxon>
        <taxon>Streptosporangiales</taxon>
        <taxon>Streptosporangiaceae</taxon>
        <taxon>Streptosporangium</taxon>
    </lineage>
</organism>
<sequence>MSYDSSATRARLLAAAYDEFVRVGFAGARVDRIATAASANKQAIYAYFGSKEALFDAVLADRLRVLADVVPFTPDDLAGYTGALFDELTADPGLQRLTQWKMLERPEASDQEREAHLSKAGAIAERYGVEVTTAMDAMMIALAAAQSWNMTALVIRNPLDEDPGKRLANHRAAIVTAVAAVTTALLDGPGPGGRK</sequence>
<gene>
    <name evidence="4" type="ORF">SAMN05216276_101532</name>
</gene>
<dbReference type="InterPro" id="IPR009057">
    <property type="entry name" value="Homeodomain-like_sf"/>
</dbReference>
<dbReference type="SUPFAM" id="SSF46689">
    <property type="entry name" value="Homeodomain-like"/>
    <property type="match status" value="1"/>
</dbReference>
<dbReference type="Proteomes" id="UP000198282">
    <property type="component" value="Unassembled WGS sequence"/>
</dbReference>
<dbReference type="Pfam" id="PF00440">
    <property type="entry name" value="TetR_N"/>
    <property type="match status" value="1"/>
</dbReference>
<dbReference type="GO" id="GO:0006355">
    <property type="term" value="P:regulation of DNA-templated transcription"/>
    <property type="evidence" value="ECO:0007669"/>
    <property type="project" value="UniProtKB-ARBA"/>
</dbReference>
<keyword evidence="5" id="KW-1185">Reference proteome</keyword>
<dbReference type="InterPro" id="IPR036271">
    <property type="entry name" value="Tet_transcr_reg_TetR-rel_C_sf"/>
</dbReference>
<proteinExistence type="predicted"/>
<dbReference type="GO" id="GO:0003677">
    <property type="term" value="F:DNA binding"/>
    <property type="evidence" value="ECO:0007669"/>
    <property type="project" value="UniProtKB-UniRule"/>
</dbReference>
<name>A0A239GZN7_9ACTN</name>
<dbReference type="OrthoDB" id="4726108at2"/>
<evidence type="ECO:0000313" key="4">
    <source>
        <dbReference type="EMBL" id="SNS74686.1"/>
    </source>
</evidence>
<dbReference type="InterPro" id="IPR050109">
    <property type="entry name" value="HTH-type_TetR-like_transc_reg"/>
</dbReference>
<feature type="DNA-binding region" description="H-T-H motif" evidence="2">
    <location>
        <begin position="29"/>
        <end position="48"/>
    </location>
</feature>
<dbReference type="SUPFAM" id="SSF48498">
    <property type="entry name" value="Tetracyclin repressor-like, C-terminal domain"/>
    <property type="match status" value="1"/>
</dbReference>
<feature type="domain" description="HTH tetR-type" evidence="3">
    <location>
        <begin position="6"/>
        <end position="66"/>
    </location>
</feature>